<feature type="signal peptide" evidence="1">
    <location>
        <begin position="1"/>
        <end position="24"/>
    </location>
</feature>
<dbReference type="AlphaFoldDB" id="A0A9X4ASS5"/>
<proteinExistence type="predicted"/>
<dbReference type="InterPro" id="IPR029058">
    <property type="entry name" value="AB_hydrolase_fold"/>
</dbReference>
<dbReference type="SUPFAM" id="SSF53474">
    <property type="entry name" value="alpha/beta-Hydrolases"/>
    <property type="match status" value="1"/>
</dbReference>
<keyword evidence="1" id="KW-0732">Signal</keyword>
<name>A0A9X4ASS5_9BACT</name>
<dbReference type="EMBL" id="JAGTJJ010000004">
    <property type="protein sequence ID" value="MDC3981440.1"/>
    <property type="molecule type" value="Genomic_DNA"/>
</dbReference>
<protein>
    <recommendedName>
        <fullName evidence="4">AB hydrolase-1 domain-containing protein</fullName>
    </recommendedName>
</protein>
<sequence length="446" mass="47457">MIRHIISSILAVAPIALLSSTAAAGPSLARALAIACESNEADCDAPEKSLSAAVSRRVLVGDVVEYRVDLRVGPGTYDVIGLHRVVRESAPNVPAPTSKAVMMVHGDAWDFESAFLAAGPSPDGASLPVHLASHGIDVWGVDLGWTRVPASETNLSFMQNWGFQRDVRDIGTALGVARVVRALSGQGHGRLHLLGWSRGGQLAYAYAGAETQRPSGLRHVGGLIPVDIYLETDDPDFRAGACQRRADQRALVAAGQYANNLGGQLGPLGYLAQIDPMGPSPAFPGLDNEHAAMTLGAATFLLMPQPPVPSYHLTGGLWDAAGVQDLAYADPAVWFDVLARAKPWQPWAMIADADAATCDDPQDDVPFDDHLADITVPTFYVGAGGGFGAAGIYTTTLLGSQDVSSHVVQHYPEEYRLLDIGHTDIFQGYDAEALFWEPIRSWITAH</sequence>
<gene>
    <name evidence="2" type="ORF">KEG57_13085</name>
</gene>
<reference evidence="2 3" key="1">
    <citation type="submission" date="2021-04" db="EMBL/GenBank/DDBJ databases">
        <title>Genome analysis of Polyangium sp.</title>
        <authorList>
            <person name="Li Y."/>
            <person name="Wang J."/>
        </authorList>
    </citation>
    <scope>NUCLEOTIDE SEQUENCE [LARGE SCALE GENOMIC DNA]</scope>
    <source>
        <strain evidence="2 3">SDU14</strain>
    </source>
</reference>
<dbReference type="Proteomes" id="UP001151081">
    <property type="component" value="Unassembled WGS sequence"/>
</dbReference>
<organism evidence="2 3">
    <name type="scientific">Polyangium jinanense</name>
    <dbReference type="NCBI Taxonomy" id="2829994"/>
    <lineage>
        <taxon>Bacteria</taxon>
        <taxon>Pseudomonadati</taxon>
        <taxon>Myxococcota</taxon>
        <taxon>Polyangia</taxon>
        <taxon>Polyangiales</taxon>
        <taxon>Polyangiaceae</taxon>
        <taxon>Polyangium</taxon>
    </lineage>
</organism>
<evidence type="ECO:0000256" key="1">
    <source>
        <dbReference type="SAM" id="SignalP"/>
    </source>
</evidence>
<comment type="caution">
    <text evidence="2">The sequence shown here is derived from an EMBL/GenBank/DDBJ whole genome shotgun (WGS) entry which is preliminary data.</text>
</comment>
<evidence type="ECO:0000313" key="2">
    <source>
        <dbReference type="EMBL" id="MDC3981440.1"/>
    </source>
</evidence>
<evidence type="ECO:0000313" key="3">
    <source>
        <dbReference type="Proteomes" id="UP001151081"/>
    </source>
</evidence>
<feature type="chain" id="PRO_5040753610" description="AB hydrolase-1 domain-containing protein" evidence="1">
    <location>
        <begin position="25"/>
        <end position="446"/>
    </location>
</feature>
<accession>A0A9X4ASS5</accession>
<dbReference type="Gene3D" id="3.40.50.1820">
    <property type="entry name" value="alpha/beta hydrolase"/>
    <property type="match status" value="1"/>
</dbReference>
<evidence type="ECO:0008006" key="4">
    <source>
        <dbReference type="Google" id="ProtNLM"/>
    </source>
</evidence>
<dbReference type="RefSeq" id="WP_272419758.1">
    <property type="nucleotide sequence ID" value="NZ_JAGTJJ010000004.1"/>
</dbReference>
<keyword evidence="3" id="KW-1185">Reference proteome</keyword>